<dbReference type="NCBIfam" id="TIGR02908">
    <property type="entry name" value="CoxD_Bacillus"/>
    <property type="match status" value="1"/>
</dbReference>
<dbReference type="Pfam" id="PF03626">
    <property type="entry name" value="COX4_pro"/>
    <property type="match status" value="1"/>
</dbReference>
<comment type="caution">
    <text evidence="8">The sequence shown here is derived from an EMBL/GenBank/DDBJ whole genome shotgun (WGS) entry which is preliminary data.</text>
</comment>
<protein>
    <submittedName>
        <fullName evidence="8">Cytochrome c oxidase subunit IVB</fullName>
    </submittedName>
</protein>
<proteinExistence type="predicted"/>
<reference evidence="9" key="1">
    <citation type="journal article" date="2019" name="Int. J. Syst. Evol. Microbiol.">
        <title>The Global Catalogue of Microorganisms (GCM) 10K type strain sequencing project: providing services to taxonomists for standard genome sequencing and annotation.</title>
        <authorList>
            <consortium name="The Broad Institute Genomics Platform"/>
            <consortium name="The Broad Institute Genome Sequencing Center for Infectious Disease"/>
            <person name="Wu L."/>
            <person name="Ma J."/>
        </authorList>
    </citation>
    <scope>NUCLEOTIDE SEQUENCE [LARGE SCALE GENOMIC DNA]</scope>
    <source>
        <strain evidence="9">CCUG 59778</strain>
    </source>
</reference>
<keyword evidence="9" id="KW-1185">Reference proteome</keyword>
<feature type="transmembrane region" description="Helical" evidence="7">
    <location>
        <begin position="55"/>
        <end position="76"/>
    </location>
</feature>
<comment type="subcellular location">
    <subcellularLocation>
        <location evidence="1">Cell membrane</location>
        <topology evidence="1">Multi-pass membrane protein</topology>
    </subcellularLocation>
</comment>
<evidence type="ECO:0000256" key="3">
    <source>
        <dbReference type="ARBA" id="ARBA00022692"/>
    </source>
</evidence>
<name>A0ABV8X094_9LACT</name>
<dbReference type="Proteomes" id="UP001595817">
    <property type="component" value="Unassembled WGS sequence"/>
</dbReference>
<feature type="transmembrane region" description="Helical" evidence="7">
    <location>
        <begin position="30"/>
        <end position="49"/>
    </location>
</feature>
<evidence type="ECO:0000256" key="5">
    <source>
        <dbReference type="ARBA" id="ARBA00023136"/>
    </source>
</evidence>
<evidence type="ECO:0000256" key="1">
    <source>
        <dbReference type="ARBA" id="ARBA00004651"/>
    </source>
</evidence>
<evidence type="ECO:0000313" key="9">
    <source>
        <dbReference type="Proteomes" id="UP001595817"/>
    </source>
</evidence>
<evidence type="ECO:0000313" key="8">
    <source>
        <dbReference type="EMBL" id="MFC4409337.1"/>
    </source>
</evidence>
<accession>A0ABV8X094</accession>
<dbReference type="InterPro" id="IPR005171">
    <property type="entry name" value="Cyt_c_oxidase_su4_prok"/>
</dbReference>
<evidence type="ECO:0000256" key="4">
    <source>
        <dbReference type="ARBA" id="ARBA00022989"/>
    </source>
</evidence>
<keyword evidence="5 7" id="KW-0472">Membrane</keyword>
<dbReference type="RefSeq" id="WP_378151968.1">
    <property type="nucleotide sequence ID" value="NZ_JBHSEC010000002.1"/>
</dbReference>
<sequence>MAHDVHIHEKSKEEFELSRRRSNEDMRNQLTMFAMMIFFTLVSFTTVLAGFDKNFIKPIILLLAGVQVILQLYYFMHMKHKGHELPAFFMYTGMLIAFLTVLAMVSIVWW</sequence>
<feature type="region of interest" description="Disordered" evidence="6">
    <location>
        <begin position="1"/>
        <end position="21"/>
    </location>
</feature>
<dbReference type="InterPro" id="IPR014257">
    <property type="entry name" value="Cyt_c_oxidase_su4_bacillaceae"/>
</dbReference>
<organism evidence="8 9">
    <name type="scientific">Chungangia koreensis</name>
    <dbReference type="NCBI Taxonomy" id="752657"/>
    <lineage>
        <taxon>Bacteria</taxon>
        <taxon>Bacillati</taxon>
        <taxon>Bacillota</taxon>
        <taxon>Bacilli</taxon>
        <taxon>Lactobacillales</taxon>
        <taxon>Chungangia</taxon>
    </lineage>
</organism>
<keyword evidence="3 7" id="KW-0812">Transmembrane</keyword>
<feature type="transmembrane region" description="Helical" evidence="7">
    <location>
        <begin position="88"/>
        <end position="109"/>
    </location>
</feature>
<gene>
    <name evidence="8" type="primary">ctaF</name>
    <name evidence="8" type="ORF">ACFOZY_02680</name>
</gene>
<evidence type="ECO:0000256" key="7">
    <source>
        <dbReference type="SAM" id="Phobius"/>
    </source>
</evidence>
<dbReference type="EMBL" id="JBHSEC010000002">
    <property type="protein sequence ID" value="MFC4409337.1"/>
    <property type="molecule type" value="Genomic_DNA"/>
</dbReference>
<evidence type="ECO:0000256" key="6">
    <source>
        <dbReference type="SAM" id="MobiDB-lite"/>
    </source>
</evidence>
<evidence type="ECO:0000256" key="2">
    <source>
        <dbReference type="ARBA" id="ARBA00022475"/>
    </source>
</evidence>
<keyword evidence="2" id="KW-1003">Cell membrane</keyword>
<keyword evidence="4 7" id="KW-1133">Transmembrane helix</keyword>